<dbReference type="PROSITE" id="PS50835">
    <property type="entry name" value="IG_LIKE"/>
    <property type="match status" value="1"/>
</dbReference>
<dbReference type="RefSeq" id="WP_126161382.1">
    <property type="nucleotide sequence ID" value="NZ_RQPJ01000002.1"/>
</dbReference>
<organism evidence="3 4">
    <name type="scientific">Arenibacter aquaticus</name>
    <dbReference type="NCBI Taxonomy" id="2489054"/>
    <lineage>
        <taxon>Bacteria</taxon>
        <taxon>Pseudomonadati</taxon>
        <taxon>Bacteroidota</taxon>
        <taxon>Flavobacteriia</taxon>
        <taxon>Flavobacteriales</taxon>
        <taxon>Flavobacteriaceae</taxon>
        <taxon>Arenibacter</taxon>
    </lineage>
</organism>
<evidence type="ECO:0000313" key="4">
    <source>
        <dbReference type="Proteomes" id="UP000267585"/>
    </source>
</evidence>
<dbReference type="NCBIfam" id="TIGR04183">
    <property type="entry name" value="Por_Secre_tail"/>
    <property type="match status" value="1"/>
</dbReference>
<dbReference type="InterPro" id="IPR025667">
    <property type="entry name" value="SprB_repeat"/>
</dbReference>
<dbReference type="InterPro" id="IPR013783">
    <property type="entry name" value="Ig-like_fold"/>
</dbReference>
<sequence length="1911" mass="205441">MREFLLILFIQFTVFTCYSQNYYKLECDFSTTGTVSRARTIVNVLKANGNSEEVFVDYFEGVNGEKNIISVLNLDSKIIEFTVEVFWFQAEKLPIGSCRNSEAIIYDSASCNSTLSVNCNSNGTSSGLPGSVNSVVQINGINIVSPEINEPFSQCSPISIPVIANCNNLDVDKWYYTLQDGTIQYLDGHDGENPIVFLPSELSKNSVDYINNPVKLTARFVLYPKAFNTIIDIKACSPTLIPELTSTGNTSCYGTNDGAVTLTFDNDVDRAEGYEMRYFIYQGDPPENPGLLDLESDNPPFPNQAFADPLGIDMEPLADGSGNYSGTYAGLDGSSTVDNGNTILNHADYYIIYQEVRYNFPNPGDVEVKSGNITPMFTIARPTEISLSLENIIQPNCAGEMGSVTLTGQGGGFPPNENISLEYGIQGDDDSWQLEPTFSDLASGTYIFLARSTDGCVSLPTDQITISEPTELTFSTPSHGKTSSSIAMDGVISIYYDGGTPNYTFELTKENETTLEFETITNPKLFHNSLNQKVEFQELGIGTYRVTITDTKGCNLTSENIEVTTIPPPEIVDQQVNQIVCPNGSDGSISLSISGGVLNYNYQWTINGLISPIQTTGNQTISLNNLSEPGEYILKVASTGFTDFNEPSGYASTTITMNTPEEVIITSVEPTNISCLGAQDGSIAISTSGGLNYEYKLDFFDIWKPLNNGMIPISNGGFYDVYLRNENNCEANPVINVLVSEPDELTVSSTSDNATTNGGNQGSITLNIVGGTPFSGPAEPYVISWTKDGQPYSIPTGSTGSNLINLEAGEYIAQITDANGCSSTSNPPITINQPDPLEINSVLIQKEISCLDAADGIIIADVNGTSPITFEWYLNGFPFRTLIDNNTLTDIGPGDYQLFLNDESSNTPLESEVITVTSPLPISVTTDISPISCYGGNDGIIRVNVIGGTGRLNYQITGRSQQTSPLFDNLFSGTYSLIVTDENGCTSVPIDVFVPESTAIQISENTIVPVSVSGGNNGAISISVLGGTSPYTFEWSGPNGYTNTTQNISNLSTGSYTLIIRSSGNQGGIDGCYATETFFVDEPGPLAISNITTTDVNCKGESTAGITTTVTGQGNILYAWTMADGSPIVMSNGTDGPNISGIAAGSYILTATNSIATVSTNPIIIAEPLSPLAVTNIYVTDASCSGSSDGSLQIEASGGTAPYTYSLNGTDYQSSNVFNNLLSGDYTIHIQDNKGCTLSSNTVALQQPQPLYFSIDEQHTISSPNASDGAIGITAWGGTGDLNYSWTGPNGFTSMDEDIIDLAAGDYVLTITDNNYVLNNDHGCMLISDPITISEPRALIVDLVQTVMLECNGDDFGEITATVQGGVHPYTYEWFEATHSNSILEENTEIIGNLSAGQYFVRVTDANAISVDATPINIEQPEILEIIADEITNVLCDGSADGIITVSVSGGTGPYNYYWSNGSTDKNLSGLESGEYTVEVYDDNGCYTEATFTIQPTSDPVHIINAAVSNNSEYMANDASISIEIGGGTSPYAIDWVRLSDNMAMGSNPEITNLQADSYEVFISDATGCFISETFEISEPGIVEETIKHPSCSGQNDGSIEVIVDQGNGNFFYSWDTGQTTNNIYDLAPGEYTLTINGLGDVPLTRTYLIEEPRSLEIDLGGDRTLCSGQELVLNASIDDYNATYSWTSDNEFYSTAPSVTINKSGTYSVVVSNQYGCTGNASVFVDVSNDEITAEFAVSSQVFVGEPLIAVDISYPLPETQTWILPEGATILKEDSDETEMVFSEPGEYEIGIITQNGECFAEQTKKILVVKNEILTEEGQIEPDRLITDFIIYPNPTNGKFTADIGLSERGNINIKIFNFANNALMSSKKDRGESSYTIPFDLSGLPSGVYAVLLETPFGNSLRKVILK</sequence>
<dbReference type="EMBL" id="RQPJ01000002">
    <property type="protein sequence ID" value="RTE54650.1"/>
    <property type="molecule type" value="Genomic_DNA"/>
</dbReference>
<dbReference type="Pfam" id="PF18962">
    <property type="entry name" value="Por_Secre_tail"/>
    <property type="match status" value="1"/>
</dbReference>
<dbReference type="Proteomes" id="UP000267585">
    <property type="component" value="Unassembled WGS sequence"/>
</dbReference>
<dbReference type="InterPro" id="IPR026444">
    <property type="entry name" value="Secre_tail"/>
</dbReference>
<evidence type="ECO:0000259" key="2">
    <source>
        <dbReference type="PROSITE" id="PS50835"/>
    </source>
</evidence>
<dbReference type="Gene3D" id="2.60.40.10">
    <property type="entry name" value="Immunoglobulins"/>
    <property type="match status" value="4"/>
</dbReference>
<feature type="domain" description="Ig-like" evidence="2">
    <location>
        <begin position="742"/>
        <end position="830"/>
    </location>
</feature>
<dbReference type="Pfam" id="PF13573">
    <property type="entry name" value="SprB"/>
    <property type="match status" value="8"/>
</dbReference>
<proteinExistence type="predicted"/>
<dbReference type="OrthoDB" id="7794186at2"/>
<comment type="caution">
    <text evidence="3">The sequence shown here is derived from an EMBL/GenBank/DDBJ whole genome shotgun (WGS) entry which is preliminary data.</text>
</comment>
<keyword evidence="4" id="KW-1185">Reference proteome</keyword>
<evidence type="ECO:0000256" key="1">
    <source>
        <dbReference type="ARBA" id="ARBA00022729"/>
    </source>
</evidence>
<reference evidence="3 4" key="1">
    <citation type="submission" date="2018-11" db="EMBL/GenBank/DDBJ databases">
        <title>Arenibacter aquaticus sp.nov., a marine bacterium isolated from surface seawater in the South China Sea.</title>
        <authorList>
            <person name="Guo J."/>
            <person name="Sun J."/>
        </authorList>
    </citation>
    <scope>NUCLEOTIDE SEQUENCE [LARGE SCALE GENOMIC DNA]</scope>
    <source>
        <strain evidence="3 4">GUO666</strain>
    </source>
</reference>
<accession>A0A430K6N2</accession>
<name>A0A430K6N2_9FLAO</name>
<dbReference type="InterPro" id="IPR007110">
    <property type="entry name" value="Ig-like_dom"/>
</dbReference>
<dbReference type="Gene3D" id="2.60.40.740">
    <property type="match status" value="1"/>
</dbReference>
<keyword evidence="1" id="KW-0732">Signal</keyword>
<evidence type="ECO:0000313" key="3">
    <source>
        <dbReference type="EMBL" id="RTE54650.1"/>
    </source>
</evidence>
<protein>
    <submittedName>
        <fullName evidence="3">T9SS C-terminal target domain-containing protein</fullName>
    </submittedName>
</protein>
<gene>
    <name evidence="3" type="ORF">EHW67_05645</name>
</gene>